<dbReference type="AlphaFoldDB" id="A0A9N8D6T4"/>
<evidence type="ECO:0000313" key="2">
    <source>
        <dbReference type="Proteomes" id="UP001153069"/>
    </source>
</evidence>
<keyword evidence="2" id="KW-1185">Reference proteome</keyword>
<dbReference type="EMBL" id="CAICTM010000021">
    <property type="protein sequence ID" value="CAB9497522.1"/>
    <property type="molecule type" value="Genomic_DNA"/>
</dbReference>
<dbReference type="Proteomes" id="UP001153069">
    <property type="component" value="Unassembled WGS sequence"/>
</dbReference>
<comment type="caution">
    <text evidence="1">The sequence shown here is derived from an EMBL/GenBank/DDBJ whole genome shotgun (WGS) entry which is preliminary data.</text>
</comment>
<organism evidence="1 2">
    <name type="scientific">Seminavis robusta</name>
    <dbReference type="NCBI Taxonomy" id="568900"/>
    <lineage>
        <taxon>Eukaryota</taxon>
        <taxon>Sar</taxon>
        <taxon>Stramenopiles</taxon>
        <taxon>Ochrophyta</taxon>
        <taxon>Bacillariophyta</taxon>
        <taxon>Bacillariophyceae</taxon>
        <taxon>Bacillariophycidae</taxon>
        <taxon>Naviculales</taxon>
        <taxon>Naviculaceae</taxon>
        <taxon>Seminavis</taxon>
    </lineage>
</organism>
<accession>A0A9N8D6T4</accession>
<gene>
    <name evidence="1" type="ORF">SEMRO_21_G014690.1</name>
</gene>
<proteinExistence type="predicted"/>
<protein>
    <submittedName>
        <fullName evidence="1">Uncharacterized protein</fullName>
    </submittedName>
</protein>
<sequence>MYDWKRSKHGILQNKNSYWGRPGKSPLHKLKDTNYYKYSMQLNLYRELLERFYEFKVSNMFIVRFHPSSDTYEKVKVGRMEAETNALLEHRQAETNALLEQRHDDLDGEEALVAGVLALNI</sequence>
<dbReference type="OrthoDB" id="448923at2759"/>
<name>A0A9N8D6T4_9STRA</name>
<evidence type="ECO:0000313" key="1">
    <source>
        <dbReference type="EMBL" id="CAB9497522.1"/>
    </source>
</evidence>
<reference evidence="1" key="1">
    <citation type="submission" date="2020-06" db="EMBL/GenBank/DDBJ databases">
        <authorList>
            <consortium name="Plant Systems Biology data submission"/>
        </authorList>
    </citation>
    <scope>NUCLEOTIDE SEQUENCE</scope>
    <source>
        <strain evidence="1">D6</strain>
    </source>
</reference>